<dbReference type="InterPro" id="IPR000276">
    <property type="entry name" value="GPCR_Rhodpsn"/>
</dbReference>
<keyword evidence="8" id="KW-0807">Transducer</keyword>
<evidence type="ECO:0000256" key="1">
    <source>
        <dbReference type="ARBA" id="ARBA00004141"/>
    </source>
</evidence>
<feature type="transmembrane region" description="Helical" evidence="9">
    <location>
        <begin position="227"/>
        <end position="248"/>
    </location>
</feature>
<evidence type="ECO:0000313" key="11">
    <source>
        <dbReference type="EMBL" id="KAJ8355110.1"/>
    </source>
</evidence>
<feature type="transmembrane region" description="Helical" evidence="9">
    <location>
        <begin position="260"/>
        <end position="283"/>
    </location>
</feature>
<comment type="caution">
    <text evidence="11">The sequence shown here is derived from an EMBL/GenBank/DDBJ whole genome shotgun (WGS) entry which is preliminary data.</text>
</comment>
<gene>
    <name evidence="11" type="ORF">AAFF_G00097520</name>
</gene>
<proteinExistence type="predicted"/>
<evidence type="ECO:0000256" key="3">
    <source>
        <dbReference type="ARBA" id="ARBA00022989"/>
    </source>
</evidence>
<dbReference type="SUPFAM" id="SSF81321">
    <property type="entry name" value="Family A G protein-coupled receptor-like"/>
    <property type="match status" value="1"/>
</dbReference>
<dbReference type="PRINTS" id="PR00237">
    <property type="entry name" value="GPCRRHODOPSN"/>
</dbReference>
<organism evidence="11 12">
    <name type="scientific">Aldrovandia affinis</name>
    <dbReference type="NCBI Taxonomy" id="143900"/>
    <lineage>
        <taxon>Eukaryota</taxon>
        <taxon>Metazoa</taxon>
        <taxon>Chordata</taxon>
        <taxon>Craniata</taxon>
        <taxon>Vertebrata</taxon>
        <taxon>Euteleostomi</taxon>
        <taxon>Actinopterygii</taxon>
        <taxon>Neopterygii</taxon>
        <taxon>Teleostei</taxon>
        <taxon>Notacanthiformes</taxon>
        <taxon>Halosauridae</taxon>
        <taxon>Aldrovandia</taxon>
    </lineage>
</organism>
<keyword evidence="7" id="KW-0325">Glycoprotein</keyword>
<dbReference type="InterPro" id="IPR017452">
    <property type="entry name" value="GPCR_Rhodpsn_7TM"/>
</dbReference>
<name>A0AAD7R1B6_9TELE</name>
<dbReference type="Proteomes" id="UP001221898">
    <property type="component" value="Unassembled WGS sequence"/>
</dbReference>
<dbReference type="GO" id="GO:0005886">
    <property type="term" value="C:plasma membrane"/>
    <property type="evidence" value="ECO:0007669"/>
    <property type="project" value="TreeGrafter"/>
</dbReference>
<keyword evidence="12" id="KW-1185">Reference proteome</keyword>
<sequence>MQVRISGSPSVCGVRMNRSTENGTISQPTTDWVNIISLWPEVTWIYVFAYVSSILVGLPINVWVLWLIVRGLEVVLASEIFTLNLAVLELIYCLQVPLAILNLFVLNSILSKTLSFFYGLIFFGRPLFQCCTCVERYLAVLHPLTFLRYRPLRYRVGCLALVWMITFGGCLAFVLLQLSVLSYAFVVYMILLLSVMSFCCLAVLRALRSPGPGEGEGQGPHLAKKRAFRIITVNLVFTLATYLPLIVASSLYRQISDRSFYTVYATCYSISVFCSFVQPLHFLSRAGKLQCIMGH</sequence>
<evidence type="ECO:0000256" key="7">
    <source>
        <dbReference type="ARBA" id="ARBA00023180"/>
    </source>
</evidence>
<evidence type="ECO:0000259" key="10">
    <source>
        <dbReference type="PROSITE" id="PS50262"/>
    </source>
</evidence>
<feature type="transmembrane region" description="Helical" evidence="9">
    <location>
        <begin position="44"/>
        <end position="69"/>
    </location>
</feature>
<comment type="subcellular location">
    <subcellularLocation>
        <location evidence="1">Membrane</location>
        <topology evidence="1">Multi-pass membrane protein</topology>
    </subcellularLocation>
</comment>
<evidence type="ECO:0000313" key="12">
    <source>
        <dbReference type="Proteomes" id="UP001221898"/>
    </source>
</evidence>
<feature type="transmembrane region" description="Helical" evidence="9">
    <location>
        <begin position="81"/>
        <end position="104"/>
    </location>
</feature>
<dbReference type="GO" id="GO:0004930">
    <property type="term" value="F:G protein-coupled receptor activity"/>
    <property type="evidence" value="ECO:0007669"/>
    <property type="project" value="UniProtKB-KW"/>
</dbReference>
<feature type="transmembrane region" description="Helical" evidence="9">
    <location>
        <begin position="158"/>
        <end position="179"/>
    </location>
</feature>
<feature type="transmembrane region" description="Helical" evidence="9">
    <location>
        <begin position="185"/>
        <end position="207"/>
    </location>
</feature>
<evidence type="ECO:0000256" key="5">
    <source>
        <dbReference type="ARBA" id="ARBA00023136"/>
    </source>
</evidence>
<dbReference type="Pfam" id="PF00001">
    <property type="entry name" value="7tm_1"/>
    <property type="match status" value="1"/>
</dbReference>
<accession>A0AAD7R1B6</accession>
<dbReference type="AlphaFoldDB" id="A0AAD7R1B6"/>
<keyword evidence="2 9" id="KW-0812">Transmembrane</keyword>
<dbReference type="PANTHER" id="PTHR24232">
    <property type="entry name" value="G-PROTEIN COUPLED RECEPTOR"/>
    <property type="match status" value="1"/>
</dbReference>
<keyword evidence="5 9" id="KW-0472">Membrane</keyword>
<keyword evidence="4" id="KW-0297">G-protein coupled receptor</keyword>
<dbReference type="GO" id="GO:0035025">
    <property type="term" value="P:positive regulation of Rho protein signal transduction"/>
    <property type="evidence" value="ECO:0007669"/>
    <property type="project" value="TreeGrafter"/>
</dbReference>
<evidence type="ECO:0000256" key="6">
    <source>
        <dbReference type="ARBA" id="ARBA00023170"/>
    </source>
</evidence>
<reference evidence="11" key="1">
    <citation type="journal article" date="2023" name="Science">
        <title>Genome structures resolve the early diversification of teleost fishes.</title>
        <authorList>
            <person name="Parey E."/>
            <person name="Louis A."/>
            <person name="Montfort J."/>
            <person name="Bouchez O."/>
            <person name="Roques C."/>
            <person name="Iampietro C."/>
            <person name="Lluch J."/>
            <person name="Castinel A."/>
            <person name="Donnadieu C."/>
            <person name="Desvignes T."/>
            <person name="Floi Bucao C."/>
            <person name="Jouanno E."/>
            <person name="Wen M."/>
            <person name="Mejri S."/>
            <person name="Dirks R."/>
            <person name="Jansen H."/>
            <person name="Henkel C."/>
            <person name="Chen W.J."/>
            <person name="Zahm M."/>
            <person name="Cabau C."/>
            <person name="Klopp C."/>
            <person name="Thompson A.W."/>
            <person name="Robinson-Rechavi M."/>
            <person name="Braasch I."/>
            <person name="Lecointre G."/>
            <person name="Bobe J."/>
            <person name="Postlethwait J.H."/>
            <person name="Berthelot C."/>
            <person name="Roest Crollius H."/>
            <person name="Guiguen Y."/>
        </authorList>
    </citation>
    <scope>NUCLEOTIDE SEQUENCE</scope>
    <source>
        <strain evidence="11">NC1722</strain>
    </source>
</reference>
<evidence type="ECO:0000256" key="8">
    <source>
        <dbReference type="ARBA" id="ARBA00023224"/>
    </source>
</evidence>
<keyword evidence="6" id="KW-0675">Receptor</keyword>
<evidence type="ECO:0000256" key="9">
    <source>
        <dbReference type="SAM" id="Phobius"/>
    </source>
</evidence>
<keyword evidence="3 9" id="KW-1133">Transmembrane helix</keyword>
<evidence type="ECO:0000256" key="2">
    <source>
        <dbReference type="ARBA" id="ARBA00022692"/>
    </source>
</evidence>
<protein>
    <recommendedName>
        <fullName evidence="10">G-protein coupled receptors family 1 profile domain-containing protein</fullName>
    </recommendedName>
</protein>
<evidence type="ECO:0000256" key="4">
    <source>
        <dbReference type="ARBA" id="ARBA00023040"/>
    </source>
</evidence>
<dbReference type="PANTHER" id="PTHR24232:SF107">
    <property type="entry name" value="HYDROXYCARBOXYLIC ACID RECEPTOR 2-LIKE"/>
    <property type="match status" value="1"/>
</dbReference>
<dbReference type="PROSITE" id="PS50262">
    <property type="entry name" value="G_PROTEIN_RECEP_F1_2"/>
    <property type="match status" value="1"/>
</dbReference>
<dbReference type="EMBL" id="JAINUG010001629">
    <property type="protein sequence ID" value="KAJ8355110.1"/>
    <property type="molecule type" value="Genomic_DNA"/>
</dbReference>
<feature type="domain" description="G-protein coupled receptors family 1 profile" evidence="10">
    <location>
        <begin position="60"/>
        <end position="282"/>
    </location>
</feature>
<dbReference type="Gene3D" id="1.20.1070.10">
    <property type="entry name" value="Rhodopsin 7-helix transmembrane proteins"/>
    <property type="match status" value="1"/>
</dbReference>
<dbReference type="GO" id="GO:0007200">
    <property type="term" value="P:phospholipase C-activating G protein-coupled receptor signaling pathway"/>
    <property type="evidence" value="ECO:0007669"/>
    <property type="project" value="TreeGrafter"/>
</dbReference>